<evidence type="ECO:0000256" key="2">
    <source>
        <dbReference type="ARBA" id="ARBA00022723"/>
    </source>
</evidence>
<keyword evidence="3" id="KW-0449">Lipoprotein</keyword>
<reference evidence="9" key="1">
    <citation type="journal article" date="2023" name="Mol. Ecol. Resour.">
        <title>Chromosome-level genome assembly of a triploid poplar Populus alba 'Berolinensis'.</title>
        <authorList>
            <person name="Chen S."/>
            <person name="Yu Y."/>
            <person name="Wang X."/>
            <person name="Wang S."/>
            <person name="Zhang T."/>
            <person name="Zhou Y."/>
            <person name="He R."/>
            <person name="Meng N."/>
            <person name="Wang Y."/>
            <person name="Liu W."/>
            <person name="Liu Z."/>
            <person name="Liu J."/>
            <person name="Guo Q."/>
            <person name="Huang H."/>
            <person name="Sederoff R.R."/>
            <person name="Wang G."/>
            <person name="Qu G."/>
            <person name="Chen S."/>
        </authorList>
    </citation>
    <scope>NUCLEOTIDE SEQUENCE</scope>
    <source>
        <strain evidence="9">SC-2020</strain>
    </source>
</reference>
<dbReference type="PROSITE" id="PS50846">
    <property type="entry name" value="HMA_2"/>
    <property type="match status" value="1"/>
</dbReference>
<feature type="chain" id="PRO_5042051057" evidence="7">
    <location>
        <begin position="18"/>
        <end position="501"/>
    </location>
</feature>
<keyword evidence="1" id="KW-0488">Methylation</keyword>
<proteinExistence type="inferred from homology"/>
<gene>
    <name evidence="9" type="ORF">NC653_025211</name>
</gene>
<accession>A0AAD6MBM2</accession>
<protein>
    <submittedName>
        <fullName evidence="9">Heavy metal-associated isoprenylated plant protein 37-like</fullName>
    </submittedName>
</protein>
<dbReference type="AlphaFoldDB" id="A0AAD6MBM2"/>
<keyword evidence="2" id="KW-0479">Metal-binding</keyword>
<evidence type="ECO:0000256" key="7">
    <source>
        <dbReference type="SAM" id="SignalP"/>
    </source>
</evidence>
<dbReference type="PANTHER" id="PTHR45868">
    <property type="entry name" value="HEAVY METAL-ASSOCIATED ISOPRENYLATED PLANT PROTEIN 33-RELATED"/>
    <property type="match status" value="1"/>
</dbReference>
<evidence type="ECO:0000256" key="3">
    <source>
        <dbReference type="ARBA" id="ARBA00023288"/>
    </source>
</evidence>
<dbReference type="InterPro" id="IPR036163">
    <property type="entry name" value="HMA_dom_sf"/>
</dbReference>
<dbReference type="Proteomes" id="UP001164929">
    <property type="component" value="Chromosome 10"/>
</dbReference>
<keyword evidence="10" id="KW-1185">Reference proteome</keyword>
<feature type="signal peptide" evidence="7">
    <location>
        <begin position="1"/>
        <end position="17"/>
    </location>
</feature>
<dbReference type="Gene3D" id="3.30.70.100">
    <property type="match status" value="1"/>
</dbReference>
<dbReference type="CDD" id="cd00371">
    <property type="entry name" value="HMA"/>
    <property type="match status" value="1"/>
</dbReference>
<dbReference type="Pfam" id="PF00403">
    <property type="entry name" value="HMA"/>
    <property type="match status" value="1"/>
</dbReference>
<feature type="region of interest" description="Disordered" evidence="6">
    <location>
        <begin position="142"/>
        <end position="171"/>
    </location>
</feature>
<evidence type="ECO:0000256" key="4">
    <source>
        <dbReference type="ARBA" id="ARBA00023289"/>
    </source>
</evidence>
<comment type="similarity">
    <text evidence="5">Belongs to the HIPP family.</text>
</comment>
<keyword evidence="4" id="KW-0636">Prenylation</keyword>
<dbReference type="FunFam" id="3.30.70.100:FF:000008">
    <property type="entry name" value="Copper transport protein ATOX1"/>
    <property type="match status" value="1"/>
</dbReference>
<dbReference type="InterPro" id="IPR006121">
    <property type="entry name" value="HMA_dom"/>
</dbReference>
<evidence type="ECO:0000313" key="9">
    <source>
        <dbReference type="EMBL" id="KAJ6982035.1"/>
    </source>
</evidence>
<evidence type="ECO:0000313" key="10">
    <source>
        <dbReference type="Proteomes" id="UP001164929"/>
    </source>
</evidence>
<dbReference type="SUPFAM" id="SSF55008">
    <property type="entry name" value="HMA, heavy metal-associated domain"/>
    <property type="match status" value="1"/>
</dbReference>
<sequence length="501" mass="54871">MMNLYSLTILLSIIAECLEPLSLQNTEEMTKEDDFKLLKIQTCVLKVNIHCDGCKQKVKKNLQRIEGVYQVNIDAEQQKVTVSGTVDTATLIKKLVRAGKHAEVWSQKYNQKQNNNCIKDDKSNKSQKQGLVKGLEAFKNQQKFPAFSSEEDDDYLDDEEDDDGDDLGFLGPSQLGLLRQHIMDANKAKKGIGAIHPASNNGNEMKNLVNGNAGKKVTPNQNMGMKVNPGGIDQKTMAALQMKNAQLGGGNMSAGEGKRGNDTSTMMNLAGFRGNDANVSNAAAAIAALGGNTNGLGLQVQSNNIGHQGPSAAAAFPTGGYTTGQYPSSMLMNMTAKNHPASMMMNMQNRNGMQQPQMMYHRSPYNPPNTGYCYNPHPHPYADPLAALPYTDPHLAHPYADPHLAHPYAEQPNYNGDCSAAASTEMFSDESTDSCSIIIHRWCGLEEQVGLRIEMQDVSVVTLGTVYSTRDTMAPFAETSRKKSSWVDKCISRRWFWYGAG</sequence>
<name>A0AAD6MBM2_9ROSI</name>
<evidence type="ECO:0000256" key="1">
    <source>
        <dbReference type="ARBA" id="ARBA00022481"/>
    </source>
</evidence>
<dbReference type="PANTHER" id="PTHR45868:SF19">
    <property type="entry name" value="HEAVY METAL-ASSOCIATED ISOPRENYLATED PLANT PROTEIN 37"/>
    <property type="match status" value="1"/>
</dbReference>
<evidence type="ECO:0000256" key="5">
    <source>
        <dbReference type="ARBA" id="ARBA00024045"/>
    </source>
</evidence>
<feature type="compositionally biased region" description="Acidic residues" evidence="6">
    <location>
        <begin position="149"/>
        <end position="166"/>
    </location>
</feature>
<dbReference type="EMBL" id="JAQIZT010000010">
    <property type="protein sequence ID" value="KAJ6982035.1"/>
    <property type="molecule type" value="Genomic_DNA"/>
</dbReference>
<evidence type="ECO:0000259" key="8">
    <source>
        <dbReference type="PROSITE" id="PS50846"/>
    </source>
</evidence>
<organism evidence="9 10">
    <name type="scientific">Populus alba x Populus x berolinensis</name>
    <dbReference type="NCBI Taxonomy" id="444605"/>
    <lineage>
        <taxon>Eukaryota</taxon>
        <taxon>Viridiplantae</taxon>
        <taxon>Streptophyta</taxon>
        <taxon>Embryophyta</taxon>
        <taxon>Tracheophyta</taxon>
        <taxon>Spermatophyta</taxon>
        <taxon>Magnoliopsida</taxon>
        <taxon>eudicotyledons</taxon>
        <taxon>Gunneridae</taxon>
        <taxon>Pentapetalae</taxon>
        <taxon>rosids</taxon>
        <taxon>fabids</taxon>
        <taxon>Malpighiales</taxon>
        <taxon>Salicaceae</taxon>
        <taxon>Saliceae</taxon>
        <taxon>Populus</taxon>
    </lineage>
</organism>
<evidence type="ECO:0000256" key="6">
    <source>
        <dbReference type="SAM" id="MobiDB-lite"/>
    </source>
</evidence>
<feature type="domain" description="HMA" evidence="8">
    <location>
        <begin position="40"/>
        <end position="103"/>
    </location>
</feature>
<comment type="caution">
    <text evidence="9">The sequence shown here is derived from an EMBL/GenBank/DDBJ whole genome shotgun (WGS) entry which is preliminary data.</text>
</comment>
<keyword evidence="7" id="KW-0732">Signal</keyword>
<dbReference type="GO" id="GO:0046872">
    <property type="term" value="F:metal ion binding"/>
    <property type="evidence" value="ECO:0007669"/>
    <property type="project" value="UniProtKB-KW"/>
</dbReference>